<feature type="non-terminal residue" evidence="1">
    <location>
        <position position="1"/>
    </location>
</feature>
<dbReference type="EMBL" id="JAWDGP010007502">
    <property type="protein sequence ID" value="KAK3715612.1"/>
    <property type="molecule type" value="Genomic_DNA"/>
</dbReference>
<protein>
    <submittedName>
        <fullName evidence="1">Uncharacterized protein</fullName>
    </submittedName>
</protein>
<sequence>MQNVAFTAKGDHIVWTWVEQITRGKYELVCRDIKPHKKKCVIVFNNPWKGKDKSSNAGRNEITKRNK</sequence>
<organism evidence="1 2">
    <name type="scientific">Elysia crispata</name>
    <name type="common">lettuce slug</name>
    <dbReference type="NCBI Taxonomy" id="231223"/>
    <lineage>
        <taxon>Eukaryota</taxon>
        <taxon>Metazoa</taxon>
        <taxon>Spiralia</taxon>
        <taxon>Lophotrochozoa</taxon>
        <taxon>Mollusca</taxon>
        <taxon>Gastropoda</taxon>
        <taxon>Heterobranchia</taxon>
        <taxon>Euthyneura</taxon>
        <taxon>Panpulmonata</taxon>
        <taxon>Sacoglossa</taxon>
        <taxon>Placobranchoidea</taxon>
        <taxon>Plakobranchidae</taxon>
        <taxon>Elysia</taxon>
    </lineage>
</organism>
<proteinExistence type="predicted"/>
<dbReference type="AlphaFoldDB" id="A0AAE0XV05"/>
<gene>
    <name evidence="1" type="ORF">RRG08_031651</name>
</gene>
<keyword evidence="2" id="KW-1185">Reference proteome</keyword>
<reference evidence="1" key="1">
    <citation type="journal article" date="2023" name="G3 (Bethesda)">
        <title>A reference genome for the long-term kleptoplast-retaining sea slug Elysia crispata morphotype clarki.</title>
        <authorList>
            <person name="Eastman K.E."/>
            <person name="Pendleton A.L."/>
            <person name="Shaikh M.A."/>
            <person name="Suttiyut T."/>
            <person name="Ogas R."/>
            <person name="Tomko P."/>
            <person name="Gavelis G."/>
            <person name="Widhalm J.R."/>
            <person name="Wisecaver J.H."/>
        </authorList>
    </citation>
    <scope>NUCLEOTIDE SEQUENCE</scope>
    <source>
        <strain evidence="1">ECLA1</strain>
    </source>
</reference>
<evidence type="ECO:0000313" key="1">
    <source>
        <dbReference type="EMBL" id="KAK3715612.1"/>
    </source>
</evidence>
<dbReference type="Proteomes" id="UP001283361">
    <property type="component" value="Unassembled WGS sequence"/>
</dbReference>
<accession>A0AAE0XV05</accession>
<comment type="caution">
    <text evidence="1">The sequence shown here is derived from an EMBL/GenBank/DDBJ whole genome shotgun (WGS) entry which is preliminary data.</text>
</comment>
<name>A0AAE0XV05_9GAST</name>
<evidence type="ECO:0000313" key="2">
    <source>
        <dbReference type="Proteomes" id="UP001283361"/>
    </source>
</evidence>